<dbReference type="InterPro" id="IPR045079">
    <property type="entry name" value="Oxoprolinase-like"/>
</dbReference>
<dbReference type="EMBL" id="JAUYVI010000009">
    <property type="protein sequence ID" value="MDQ7251142.1"/>
    <property type="molecule type" value="Genomic_DNA"/>
</dbReference>
<dbReference type="RefSeq" id="WP_379961219.1">
    <property type="nucleotide sequence ID" value="NZ_JAUYVI010000009.1"/>
</dbReference>
<evidence type="ECO:0000313" key="5">
    <source>
        <dbReference type="Proteomes" id="UP001230156"/>
    </source>
</evidence>
<dbReference type="InterPro" id="IPR049517">
    <property type="entry name" value="ACX-like_C"/>
</dbReference>
<evidence type="ECO:0000313" key="4">
    <source>
        <dbReference type="EMBL" id="MDQ7251142.1"/>
    </source>
</evidence>
<dbReference type="SUPFAM" id="SSF53067">
    <property type="entry name" value="Actin-like ATPase domain"/>
    <property type="match status" value="1"/>
</dbReference>
<name>A0ABU0YVC1_9PROT</name>
<protein>
    <submittedName>
        <fullName evidence="4">Hydantoinase/oxoprolinase family protein</fullName>
    </submittedName>
</protein>
<keyword evidence="5" id="KW-1185">Reference proteome</keyword>
<comment type="caution">
    <text evidence="4">The sequence shown here is derived from an EMBL/GenBank/DDBJ whole genome shotgun (WGS) entry which is preliminary data.</text>
</comment>
<evidence type="ECO:0000259" key="3">
    <source>
        <dbReference type="Pfam" id="PF19278"/>
    </source>
</evidence>
<dbReference type="PANTHER" id="PTHR11365">
    <property type="entry name" value="5-OXOPROLINASE RELATED"/>
    <property type="match status" value="1"/>
</dbReference>
<feature type="domain" description="Acetophenone carboxylase-like C-terminal" evidence="3">
    <location>
        <begin position="504"/>
        <end position="670"/>
    </location>
</feature>
<dbReference type="InterPro" id="IPR008040">
    <property type="entry name" value="Hydant_A_N"/>
</dbReference>
<sequence length="685" mass="73867">MYSGCIDIGGTFTDLVLHDRERGLEIFKSPTTPGEFEKGFINVLGVAADSRGLSLRDFLGRMDLLVHGTTVSTNALVEGKVAAAGLICNAGHPDILTLRESPRKRAFNVKIDFPAPFIARSRTCEVKGRIDAMGNEIEPLKTADVVAAVKHLKKCRVQAIAVCLLWSIVNPAHERKVREIIAKEWPEIPVTLSHELNPIPREYRRTISTAINAALFPIVSAYTGKLTAALKQEGFKNELLIANCVGGMMPPDEIIRRPIYSVMSGPTLAPIAGMHLTTDENVIVVDMGGTTFDVSALRSRRLVVTSEATFGMEMLGIPKIDVRSVGAGGGSIAWVDPGGLLHVGPQSASARPGPACYGLGGTEPTVTDANVVLGIIDPDYYLGGKIRLDRAKAEAAIGKIAKRLKLSLKEAAYAIYTTSNHNMIAAIEDITINEGIDPRDSYVVSGGGATACHIGEMARLMGIKRFMVPKFAAGLSAFGGLISDVRWEEAGTHHTTGRDFDLAKVNALLAELTKRGKAFLKRARFPAEKQRFEFAFQGRYLYQSWDIEVPFEMSGGKLQKSDIATLVAAFHQMHERIYTIKDEADTVEFTTWKVRAIGDTGGAQRTGSRLSTQSGRARPKSEREIFLGRAGELRVPVYAGEALMAGATVAGPAIVEQPTTTLLLLDGQVATTNASGDFLVEAAPV</sequence>
<dbReference type="Gene3D" id="3.30.420.40">
    <property type="match status" value="1"/>
</dbReference>
<evidence type="ECO:0000259" key="1">
    <source>
        <dbReference type="Pfam" id="PF01968"/>
    </source>
</evidence>
<dbReference type="Pfam" id="PF01968">
    <property type="entry name" value="Hydantoinase_A"/>
    <property type="match status" value="1"/>
</dbReference>
<feature type="domain" description="Hydantoinase/oxoprolinase N-terminal" evidence="2">
    <location>
        <begin position="5"/>
        <end position="184"/>
    </location>
</feature>
<dbReference type="Pfam" id="PF19278">
    <property type="entry name" value="Hydant_A_C"/>
    <property type="match status" value="1"/>
</dbReference>
<dbReference type="Pfam" id="PF05378">
    <property type="entry name" value="Hydant_A_N"/>
    <property type="match status" value="1"/>
</dbReference>
<dbReference type="PANTHER" id="PTHR11365:SF23">
    <property type="entry name" value="HYPOTHETICAL 5-OXOPROLINASE (EUROFUNG)-RELATED"/>
    <property type="match status" value="1"/>
</dbReference>
<reference evidence="5" key="1">
    <citation type="submission" date="2023-08" db="EMBL/GenBank/DDBJ databases">
        <title>Rhodospirillaceae gen. nov., a novel taxon isolated from the Yangtze River Yuezi River estuary sludge.</title>
        <authorList>
            <person name="Ruan L."/>
        </authorList>
    </citation>
    <scope>NUCLEOTIDE SEQUENCE [LARGE SCALE GENOMIC DNA]</scope>
    <source>
        <strain evidence="5">R-7</strain>
    </source>
</reference>
<dbReference type="InterPro" id="IPR043129">
    <property type="entry name" value="ATPase_NBD"/>
</dbReference>
<dbReference type="Proteomes" id="UP001230156">
    <property type="component" value="Unassembled WGS sequence"/>
</dbReference>
<organism evidence="4 5">
    <name type="scientific">Dongia sedimenti</name>
    <dbReference type="NCBI Taxonomy" id="3064282"/>
    <lineage>
        <taxon>Bacteria</taxon>
        <taxon>Pseudomonadati</taxon>
        <taxon>Pseudomonadota</taxon>
        <taxon>Alphaproteobacteria</taxon>
        <taxon>Rhodospirillales</taxon>
        <taxon>Dongiaceae</taxon>
        <taxon>Dongia</taxon>
    </lineage>
</organism>
<proteinExistence type="predicted"/>
<evidence type="ECO:0000259" key="2">
    <source>
        <dbReference type="Pfam" id="PF05378"/>
    </source>
</evidence>
<accession>A0ABU0YVC1</accession>
<gene>
    <name evidence="4" type="ORF">Q8A70_25875</name>
</gene>
<feature type="domain" description="Hydantoinase A/oxoprolinase" evidence="1">
    <location>
        <begin position="205"/>
        <end position="488"/>
    </location>
</feature>
<dbReference type="InterPro" id="IPR002821">
    <property type="entry name" value="Hydantoinase_A"/>
</dbReference>